<feature type="region of interest" description="Disordered" evidence="7">
    <location>
        <begin position="110"/>
        <end position="143"/>
    </location>
</feature>
<feature type="compositionally biased region" description="Polar residues" evidence="7">
    <location>
        <begin position="500"/>
        <end position="516"/>
    </location>
</feature>
<evidence type="ECO:0000256" key="1">
    <source>
        <dbReference type="ARBA" id="ARBA00004477"/>
    </source>
</evidence>
<evidence type="ECO:0000256" key="5">
    <source>
        <dbReference type="ARBA" id="ARBA00023136"/>
    </source>
</evidence>
<dbReference type="PANTHER" id="PTHR45799:SF4">
    <property type="entry name" value="RETICULON-3"/>
    <property type="match status" value="1"/>
</dbReference>
<keyword evidence="4 6" id="KW-1133">Transmembrane helix</keyword>
<evidence type="ECO:0000259" key="8">
    <source>
        <dbReference type="PROSITE" id="PS50845"/>
    </source>
</evidence>
<dbReference type="OrthoDB" id="567788at2759"/>
<feature type="compositionally biased region" description="Polar residues" evidence="7">
    <location>
        <begin position="810"/>
        <end position="828"/>
    </location>
</feature>
<feature type="compositionally biased region" description="Polar residues" evidence="7">
    <location>
        <begin position="856"/>
        <end position="870"/>
    </location>
</feature>
<dbReference type="GO" id="GO:0030182">
    <property type="term" value="P:neuron differentiation"/>
    <property type="evidence" value="ECO:0007669"/>
    <property type="project" value="TreeGrafter"/>
</dbReference>
<organism evidence="9 10">
    <name type="scientific">Chiloscyllium punctatum</name>
    <name type="common">Brownbanded bambooshark</name>
    <name type="synonym">Hemiscyllium punctatum</name>
    <dbReference type="NCBI Taxonomy" id="137246"/>
    <lineage>
        <taxon>Eukaryota</taxon>
        <taxon>Metazoa</taxon>
        <taxon>Chordata</taxon>
        <taxon>Craniata</taxon>
        <taxon>Vertebrata</taxon>
        <taxon>Chondrichthyes</taxon>
        <taxon>Elasmobranchii</taxon>
        <taxon>Galeomorphii</taxon>
        <taxon>Galeoidea</taxon>
        <taxon>Orectolobiformes</taxon>
        <taxon>Hemiscylliidae</taxon>
        <taxon>Chiloscyllium</taxon>
    </lineage>
</organism>
<keyword evidence="5 6" id="KW-0472">Membrane</keyword>
<dbReference type="Proteomes" id="UP000287033">
    <property type="component" value="Unassembled WGS sequence"/>
</dbReference>
<dbReference type="GO" id="GO:0043005">
    <property type="term" value="C:neuron projection"/>
    <property type="evidence" value="ECO:0007669"/>
    <property type="project" value="TreeGrafter"/>
</dbReference>
<feature type="region of interest" description="Disordered" evidence="7">
    <location>
        <begin position="727"/>
        <end position="870"/>
    </location>
</feature>
<feature type="transmembrane region" description="Helical" evidence="6">
    <location>
        <begin position="1064"/>
        <end position="1086"/>
    </location>
</feature>
<protein>
    <recommendedName>
        <fullName evidence="6">Reticulon</fullName>
    </recommendedName>
</protein>
<feature type="compositionally biased region" description="Basic and acidic residues" evidence="7">
    <location>
        <begin position="377"/>
        <end position="397"/>
    </location>
</feature>
<dbReference type="EMBL" id="BEZZ01001695">
    <property type="protein sequence ID" value="GCC20181.1"/>
    <property type="molecule type" value="Genomic_DNA"/>
</dbReference>
<dbReference type="AlphaFoldDB" id="A0A401RPQ3"/>
<dbReference type="PANTHER" id="PTHR45799">
    <property type="entry name" value="RETICULON-LIKE PROTEIN"/>
    <property type="match status" value="1"/>
</dbReference>
<dbReference type="Pfam" id="PF02453">
    <property type="entry name" value="Reticulon"/>
    <property type="match status" value="1"/>
</dbReference>
<evidence type="ECO:0000313" key="9">
    <source>
        <dbReference type="EMBL" id="GCC20181.1"/>
    </source>
</evidence>
<dbReference type="GO" id="GO:0014069">
    <property type="term" value="C:postsynaptic density"/>
    <property type="evidence" value="ECO:0007669"/>
    <property type="project" value="TreeGrafter"/>
</dbReference>
<feature type="region of interest" description="Disordered" evidence="7">
    <location>
        <begin position="600"/>
        <end position="630"/>
    </location>
</feature>
<comment type="subcellular location">
    <subcellularLocation>
        <location evidence="1 6">Endoplasmic reticulum membrane</location>
        <topology evidence="1 6">Multi-pass membrane protein</topology>
    </subcellularLocation>
</comment>
<keyword evidence="2 6" id="KW-0812">Transmembrane</keyword>
<dbReference type="STRING" id="137246.A0A401RPQ3"/>
<feature type="region of interest" description="Disordered" evidence="7">
    <location>
        <begin position="490"/>
        <end position="540"/>
    </location>
</feature>
<keyword evidence="10" id="KW-1185">Reference proteome</keyword>
<feature type="compositionally biased region" description="Low complexity" evidence="7">
    <location>
        <begin position="786"/>
        <end position="809"/>
    </location>
</feature>
<reference evidence="9 10" key="1">
    <citation type="journal article" date="2018" name="Nat. Ecol. Evol.">
        <title>Shark genomes provide insights into elasmobranch evolution and the origin of vertebrates.</title>
        <authorList>
            <person name="Hara Y"/>
            <person name="Yamaguchi K"/>
            <person name="Onimaru K"/>
            <person name="Kadota M"/>
            <person name="Koyanagi M"/>
            <person name="Keeley SD"/>
            <person name="Tatsumi K"/>
            <person name="Tanaka K"/>
            <person name="Motone F"/>
            <person name="Kageyama Y"/>
            <person name="Nozu R"/>
            <person name="Adachi N"/>
            <person name="Nishimura O"/>
            <person name="Nakagawa R"/>
            <person name="Tanegashima C"/>
            <person name="Kiyatake I"/>
            <person name="Matsumoto R"/>
            <person name="Murakumo K"/>
            <person name="Nishida K"/>
            <person name="Terakita A"/>
            <person name="Kuratani S"/>
            <person name="Sato K"/>
            <person name="Hyodo S Kuraku.S."/>
        </authorList>
    </citation>
    <scope>NUCLEOTIDE SEQUENCE [LARGE SCALE GENOMIC DNA]</scope>
</reference>
<dbReference type="GO" id="GO:0007420">
    <property type="term" value="P:brain development"/>
    <property type="evidence" value="ECO:0007669"/>
    <property type="project" value="TreeGrafter"/>
</dbReference>
<accession>A0A401RPQ3</accession>
<dbReference type="InterPro" id="IPR046964">
    <property type="entry name" value="RTN1-4"/>
</dbReference>
<feature type="compositionally biased region" description="Basic and acidic residues" evidence="7">
    <location>
        <begin position="727"/>
        <end position="758"/>
    </location>
</feature>
<dbReference type="InterPro" id="IPR003388">
    <property type="entry name" value="Reticulon"/>
</dbReference>
<dbReference type="Gene3D" id="1.20.5.2480">
    <property type="match status" value="1"/>
</dbReference>
<comment type="caution">
    <text evidence="9">The sequence shown here is derived from an EMBL/GenBank/DDBJ whole genome shotgun (WGS) entry which is preliminary data.</text>
</comment>
<feature type="compositionally biased region" description="Basic and acidic residues" evidence="7">
    <location>
        <begin position="490"/>
        <end position="499"/>
    </location>
</feature>
<name>A0A401RPQ3_CHIPU</name>
<dbReference type="GO" id="GO:0071787">
    <property type="term" value="P:endoplasmic reticulum tubular network formation"/>
    <property type="evidence" value="ECO:0007669"/>
    <property type="project" value="TreeGrafter"/>
</dbReference>
<sequence>MGSFQPSALGSVVTSDMLSGQGGSSALIPSLKKTALSDTEKECFGSAVTQGMSNLYGNDSVKDTTFRGSQPGGSVFDNYSWMSQPELVFGKQESQRVPEAVEVCQIESVHHGTGAVHAPEEPAKSDPSSIDSSQEEDSLERISPDSPFEVLAEMQEKGPCAEETPKSSFIVDERRVDLNLPQKPLPITGGIKTDPLSEAVSKNKAKTVAAIGPKSDLKTGDLPQALHCSQVGDQQEIPDGQSNITEDVFRPNATTGGGMSMDIASKSFQPSVCGSMSRPQDLISGDPVSQPFDKRKVVCGLQMDLDLSERIFQPARGPGTDGLSPYSLIKITPDEAVNPSVQIPTSTSAGIKILPDVGHGCAIDPVSRSSEPLAEVPSRDPMDEPQPLKKEAKEISPSKETCQLPEDPTLSWGSSQCPTLEGTTTLDHVLSARLETAEADSSGESDDTVIEDVKSGPVGTLLYRKEKSDDIGTTEKLVCAPVLNVRESREQVLSDRQRESVNLQSTGPGGDRTQSAETKDHPAETPILSGASPGLGHSGDMVLEQIPITSQEVVPSDTGVSPYPSAAASHQLDMHMSTEEGTGECEPRSSSPILSTLSHVDQSHWHPPGLSPTDPATTQLSADSPVSVDGADTEELSIVEGPSPLQEMIWRSAISQRGHVLGGMQPAPVATAPTQTIIVKSTPIVIETPSLIVKSTSGPGGALEGVAEGTERTLEGAAEGTERTLEGVAEGTERTLEGAAEGPERALEGVAEGTERTLEGAAEGPAKAPEGATDGPAKAPEGVATGAVRAQEGAGEGAAKASDSMSSSSVGLTGVQQPATRQEVTKPSPSGRRDTQNGLRAKDGQSLLGSGDRAQPQLTTTPQALSKLTPQQYPAIEKTGIVKGTALCLAQPLVDTAPPSDSKVRPELKPQTVLEPVQMERPVGGAASDRLSKMAVKDLIYWRDPKKTGVVFGSILTLLVSLAVFSVVSVLAYLVLALLSVTISFRIYKSVVQAVQKTNDGNPFKPYLEQDITLSSETFHKYCTIGFTHLNRVLKYLLQLFLVQDLVDSLKLAVLMWLMTYVGAVFNGLTLLILAVLLTFSVPIIYQAYQTQIDHYIELVQKQAVCAFGKIQEKLPGAKRKSE</sequence>
<feature type="transmembrane region" description="Helical" evidence="6">
    <location>
        <begin position="950"/>
        <end position="979"/>
    </location>
</feature>
<proteinExistence type="predicted"/>
<evidence type="ECO:0000256" key="3">
    <source>
        <dbReference type="ARBA" id="ARBA00022824"/>
    </source>
</evidence>
<evidence type="ECO:0000256" key="2">
    <source>
        <dbReference type="ARBA" id="ARBA00022692"/>
    </source>
</evidence>
<evidence type="ECO:0000256" key="4">
    <source>
        <dbReference type="ARBA" id="ARBA00022989"/>
    </source>
</evidence>
<evidence type="ECO:0000313" key="10">
    <source>
        <dbReference type="Proteomes" id="UP000287033"/>
    </source>
</evidence>
<feature type="compositionally biased region" description="Basic and acidic residues" evidence="7">
    <location>
        <begin position="831"/>
        <end position="843"/>
    </location>
</feature>
<keyword evidence="3 6" id="KW-0256">Endoplasmic reticulum</keyword>
<feature type="domain" description="Reticulon" evidence="8">
    <location>
        <begin position="936"/>
        <end position="1123"/>
    </location>
</feature>
<gene>
    <name evidence="9" type="ORF">chiPu_0018788</name>
</gene>
<dbReference type="PROSITE" id="PS50845">
    <property type="entry name" value="RETICULON"/>
    <property type="match status" value="1"/>
</dbReference>
<evidence type="ECO:0000256" key="7">
    <source>
        <dbReference type="SAM" id="MobiDB-lite"/>
    </source>
</evidence>
<feature type="compositionally biased region" description="Low complexity" evidence="7">
    <location>
        <begin position="759"/>
        <end position="772"/>
    </location>
</feature>
<evidence type="ECO:0000256" key="6">
    <source>
        <dbReference type="RuleBase" id="RU210713"/>
    </source>
</evidence>
<feature type="region of interest" description="Disordered" evidence="7">
    <location>
        <begin position="362"/>
        <end position="418"/>
    </location>
</feature>
<dbReference type="GO" id="GO:0005789">
    <property type="term" value="C:endoplasmic reticulum membrane"/>
    <property type="evidence" value="ECO:0007669"/>
    <property type="project" value="UniProtKB-SubCell"/>
</dbReference>
<feature type="compositionally biased region" description="Polar residues" evidence="7">
    <location>
        <begin position="614"/>
        <end position="624"/>
    </location>
</feature>